<dbReference type="Pfam" id="PF14572">
    <property type="entry name" value="Pribosyl_synth"/>
    <property type="match status" value="1"/>
</dbReference>
<dbReference type="FunFam" id="3.40.50.2020:FF:000007">
    <property type="entry name" value="Ribose-phosphate pyrophosphokinase"/>
    <property type="match status" value="1"/>
</dbReference>
<dbReference type="Gene3D" id="3.40.50.2020">
    <property type="match status" value="2"/>
</dbReference>
<dbReference type="GO" id="GO:0005524">
    <property type="term" value="F:ATP binding"/>
    <property type="evidence" value="ECO:0007669"/>
    <property type="project" value="UniProtKB-KW"/>
</dbReference>
<proteinExistence type="inferred from homology"/>
<evidence type="ECO:0000256" key="12">
    <source>
        <dbReference type="ARBA" id="ARBA00049535"/>
    </source>
</evidence>
<dbReference type="OMA" id="YFGWARQ"/>
<keyword evidence="9" id="KW-0418">Kinase</keyword>
<keyword evidence="5" id="KW-0808">Transferase</keyword>
<comment type="pathway">
    <text evidence="1">Metabolic intermediate biosynthesis; 5-phospho-alpha-D-ribose 1-diphosphate biosynthesis; 5-phospho-alpha-D-ribose 1-diphosphate from D-ribose 5-phosphate (route I): step 1/1.</text>
</comment>
<keyword evidence="8" id="KW-0547">Nucleotide-binding</keyword>
<sequence>MAFGFYKYQTQSFFNLQCAQALNQTIDPYERSRSKTPISNDAVVIGGTSNAKLAQGISQCLGIPLAKSKVLRFADGETHVKILDNVNGKHIYIVQPTCTPVNDNIMELFLTVSAVRRAGAASVTVISPYYGYARQDRKHYWNVPISGADVAQILEFMGVRRIVSVDLHVSQAQGFVTSNTTFDNLEGGFAGLNYFLKEIPNKKDIVIVSPDAGGMHRAKIFHGHFEYHGYGADQIGLAMIHKERKEANKVDSMQLIGNVQGKTCIIVDDMIDTAGTLCEAAKTLKENGAEKVYAFATHGLFNGTAAERIANSVIEKVVTTDSIPLKDEFVKKVGNKHGLVSLDLLLAETIRRVHQKESLDELFQVPYY</sequence>
<gene>
    <name evidence="14" type="primary">Contig16493.g17557</name>
    <name evidence="14" type="ORF">STYLEM_19588</name>
</gene>
<evidence type="ECO:0000256" key="6">
    <source>
        <dbReference type="ARBA" id="ARBA00022723"/>
    </source>
</evidence>
<dbReference type="InParanoid" id="A0A078B7H2"/>
<dbReference type="EMBL" id="CCKQ01018475">
    <property type="protein sequence ID" value="CDW90445.1"/>
    <property type="molecule type" value="Genomic_DNA"/>
</dbReference>
<dbReference type="GO" id="GO:0016301">
    <property type="term" value="F:kinase activity"/>
    <property type="evidence" value="ECO:0007669"/>
    <property type="project" value="UniProtKB-KW"/>
</dbReference>
<keyword evidence="15" id="KW-1185">Reference proteome</keyword>
<evidence type="ECO:0000256" key="5">
    <source>
        <dbReference type="ARBA" id="ARBA00022679"/>
    </source>
</evidence>
<evidence type="ECO:0000256" key="11">
    <source>
        <dbReference type="ARBA" id="ARBA00022842"/>
    </source>
</evidence>
<dbReference type="GO" id="GO:0002189">
    <property type="term" value="C:ribose phosphate diphosphokinase complex"/>
    <property type="evidence" value="ECO:0007669"/>
    <property type="project" value="TreeGrafter"/>
</dbReference>
<dbReference type="InterPro" id="IPR029057">
    <property type="entry name" value="PRTase-like"/>
</dbReference>
<evidence type="ECO:0000256" key="10">
    <source>
        <dbReference type="ARBA" id="ARBA00022840"/>
    </source>
</evidence>
<dbReference type="OrthoDB" id="413572at2759"/>
<feature type="domain" description="Ribose-phosphate pyrophosphokinase N-terminal" evidence="13">
    <location>
        <begin position="43"/>
        <end position="158"/>
    </location>
</feature>
<keyword evidence="11" id="KW-0460">Magnesium</keyword>
<dbReference type="EC" id="2.7.6.1" evidence="3"/>
<evidence type="ECO:0000256" key="8">
    <source>
        <dbReference type="ARBA" id="ARBA00022741"/>
    </source>
</evidence>
<dbReference type="GO" id="GO:0006164">
    <property type="term" value="P:purine nucleotide biosynthetic process"/>
    <property type="evidence" value="ECO:0007669"/>
    <property type="project" value="TreeGrafter"/>
</dbReference>
<reference evidence="14 15" key="1">
    <citation type="submission" date="2014-06" db="EMBL/GenBank/DDBJ databases">
        <authorList>
            <person name="Swart Estienne"/>
        </authorList>
    </citation>
    <scope>NUCLEOTIDE SEQUENCE [LARGE SCALE GENOMIC DNA]</scope>
    <source>
        <strain evidence="14 15">130c</strain>
    </source>
</reference>
<evidence type="ECO:0000256" key="7">
    <source>
        <dbReference type="ARBA" id="ARBA00022727"/>
    </source>
</evidence>
<evidence type="ECO:0000256" key="2">
    <source>
        <dbReference type="ARBA" id="ARBA00006478"/>
    </source>
</evidence>
<dbReference type="PANTHER" id="PTHR10210:SF32">
    <property type="entry name" value="RIBOSE-PHOSPHATE PYROPHOSPHOKINASE 2"/>
    <property type="match status" value="1"/>
</dbReference>
<dbReference type="FunFam" id="3.40.50.2020:FF:000002">
    <property type="entry name" value="Ribose-phosphate pyrophosphokinase"/>
    <property type="match status" value="1"/>
</dbReference>
<dbReference type="NCBIfam" id="TIGR01251">
    <property type="entry name" value="ribP_PPkin"/>
    <property type="match status" value="1"/>
</dbReference>
<dbReference type="CDD" id="cd06223">
    <property type="entry name" value="PRTases_typeI"/>
    <property type="match status" value="1"/>
</dbReference>
<evidence type="ECO:0000313" key="15">
    <source>
        <dbReference type="Proteomes" id="UP000039865"/>
    </source>
</evidence>
<keyword evidence="6" id="KW-0479">Metal-binding</keyword>
<accession>A0A078B7H2</accession>
<name>A0A078B7H2_STYLE</name>
<dbReference type="InterPro" id="IPR000836">
    <property type="entry name" value="PRTase_dom"/>
</dbReference>
<dbReference type="PANTHER" id="PTHR10210">
    <property type="entry name" value="RIBOSE-PHOSPHATE DIPHOSPHOKINASE FAMILY MEMBER"/>
    <property type="match status" value="1"/>
</dbReference>
<dbReference type="SUPFAM" id="SSF53271">
    <property type="entry name" value="PRTase-like"/>
    <property type="match status" value="1"/>
</dbReference>
<dbReference type="SMART" id="SM01400">
    <property type="entry name" value="Pribosyltran_N"/>
    <property type="match status" value="1"/>
</dbReference>
<comment type="similarity">
    <text evidence="2">Belongs to the ribose-phosphate pyrophosphokinase family.</text>
</comment>
<organism evidence="14 15">
    <name type="scientific">Stylonychia lemnae</name>
    <name type="common">Ciliate</name>
    <dbReference type="NCBI Taxonomy" id="5949"/>
    <lineage>
        <taxon>Eukaryota</taxon>
        <taxon>Sar</taxon>
        <taxon>Alveolata</taxon>
        <taxon>Ciliophora</taxon>
        <taxon>Intramacronucleata</taxon>
        <taxon>Spirotrichea</taxon>
        <taxon>Stichotrichia</taxon>
        <taxon>Sporadotrichida</taxon>
        <taxon>Oxytrichidae</taxon>
        <taxon>Stylonychinae</taxon>
        <taxon>Stylonychia</taxon>
    </lineage>
</organism>
<evidence type="ECO:0000313" key="14">
    <source>
        <dbReference type="EMBL" id="CDW90445.1"/>
    </source>
</evidence>
<protein>
    <recommendedName>
        <fullName evidence="3">ribose-phosphate diphosphokinase</fullName>
        <ecNumber evidence="3">2.7.6.1</ecNumber>
    </recommendedName>
</protein>
<keyword evidence="4" id="KW-0963">Cytoplasm</keyword>
<dbReference type="GO" id="GO:0004749">
    <property type="term" value="F:ribose phosphate diphosphokinase activity"/>
    <property type="evidence" value="ECO:0007669"/>
    <property type="project" value="UniProtKB-EC"/>
</dbReference>
<dbReference type="GO" id="GO:0006015">
    <property type="term" value="P:5-phosphoribose 1-diphosphate biosynthetic process"/>
    <property type="evidence" value="ECO:0007669"/>
    <property type="project" value="TreeGrafter"/>
</dbReference>
<evidence type="ECO:0000256" key="1">
    <source>
        <dbReference type="ARBA" id="ARBA00004996"/>
    </source>
</evidence>
<evidence type="ECO:0000256" key="9">
    <source>
        <dbReference type="ARBA" id="ARBA00022777"/>
    </source>
</evidence>
<dbReference type="GO" id="GO:0005737">
    <property type="term" value="C:cytoplasm"/>
    <property type="evidence" value="ECO:0007669"/>
    <property type="project" value="TreeGrafter"/>
</dbReference>
<keyword evidence="10" id="KW-0067">ATP-binding</keyword>
<dbReference type="GO" id="GO:0000287">
    <property type="term" value="F:magnesium ion binding"/>
    <property type="evidence" value="ECO:0007669"/>
    <property type="project" value="InterPro"/>
</dbReference>
<dbReference type="InterPro" id="IPR029099">
    <property type="entry name" value="Pribosyltran_N"/>
</dbReference>
<dbReference type="InterPro" id="IPR005946">
    <property type="entry name" value="Rib-P_diPkinase"/>
</dbReference>
<evidence type="ECO:0000256" key="4">
    <source>
        <dbReference type="ARBA" id="ARBA00022490"/>
    </source>
</evidence>
<dbReference type="FunCoup" id="A0A078B7H2">
    <property type="interactions" value="177"/>
</dbReference>
<dbReference type="Pfam" id="PF13793">
    <property type="entry name" value="Pribosyltran_N"/>
    <property type="match status" value="1"/>
</dbReference>
<dbReference type="AlphaFoldDB" id="A0A078B7H2"/>
<evidence type="ECO:0000259" key="13">
    <source>
        <dbReference type="Pfam" id="PF13793"/>
    </source>
</evidence>
<evidence type="ECO:0000256" key="3">
    <source>
        <dbReference type="ARBA" id="ARBA00013247"/>
    </source>
</evidence>
<keyword evidence="7" id="KW-0545">Nucleotide biosynthesis</keyword>
<comment type="catalytic activity">
    <reaction evidence="12">
        <text>D-ribose 5-phosphate + ATP = 5-phospho-alpha-D-ribose 1-diphosphate + AMP + H(+)</text>
        <dbReference type="Rhea" id="RHEA:15609"/>
        <dbReference type="ChEBI" id="CHEBI:15378"/>
        <dbReference type="ChEBI" id="CHEBI:30616"/>
        <dbReference type="ChEBI" id="CHEBI:58017"/>
        <dbReference type="ChEBI" id="CHEBI:78346"/>
        <dbReference type="ChEBI" id="CHEBI:456215"/>
        <dbReference type="EC" id="2.7.6.1"/>
    </reaction>
</comment>
<dbReference type="Proteomes" id="UP000039865">
    <property type="component" value="Unassembled WGS sequence"/>
</dbReference>
<dbReference type="NCBIfam" id="NF002320">
    <property type="entry name" value="PRK01259.1"/>
    <property type="match status" value="1"/>
</dbReference>